<dbReference type="GO" id="GO:0004783">
    <property type="term" value="F:sulfite reductase (NADPH) activity"/>
    <property type="evidence" value="ECO:0007669"/>
    <property type="project" value="TreeGrafter"/>
</dbReference>
<dbReference type="PROSITE" id="PS50902">
    <property type="entry name" value="FLAVODOXIN_LIKE"/>
    <property type="match status" value="1"/>
</dbReference>
<dbReference type="GO" id="GO:0005829">
    <property type="term" value="C:cytosol"/>
    <property type="evidence" value="ECO:0007669"/>
    <property type="project" value="TreeGrafter"/>
</dbReference>
<dbReference type="InterPro" id="IPR008254">
    <property type="entry name" value="Flavodoxin/NO_synth"/>
</dbReference>
<dbReference type="Pfam" id="PF00258">
    <property type="entry name" value="Flavodoxin_1"/>
    <property type="match status" value="1"/>
</dbReference>
<reference evidence="3 4" key="1">
    <citation type="journal article" date="2014" name="PLoS Genet.">
        <title>The Genome of Spironucleus salmonicida Highlights a Fish Pathogen Adapted to Fluctuating Environments.</title>
        <authorList>
            <person name="Xu F."/>
            <person name="Jerlstrom-Hultqvist J."/>
            <person name="Einarsson E."/>
            <person name="Astvaldsson A."/>
            <person name="Svard S.G."/>
            <person name="Andersson J.O."/>
        </authorList>
    </citation>
    <scope>NUCLEOTIDE SEQUENCE</scope>
    <source>
        <strain evidence="4">ATCC 50377</strain>
    </source>
</reference>
<dbReference type="VEuPathDB" id="GiardiaDB:SS50377_20532"/>
<dbReference type="InterPro" id="IPR029039">
    <property type="entry name" value="Flavoprotein-like_sf"/>
</dbReference>
<dbReference type="PRINTS" id="PR00369">
    <property type="entry name" value="FLAVODOXIN"/>
</dbReference>
<evidence type="ECO:0000259" key="2">
    <source>
        <dbReference type="PROSITE" id="PS50902"/>
    </source>
</evidence>
<dbReference type="InterPro" id="IPR001094">
    <property type="entry name" value="Flavdoxin-like"/>
</dbReference>
<dbReference type="EMBL" id="KI546133">
    <property type="protein sequence ID" value="EST43822.1"/>
    <property type="molecule type" value="Genomic_DNA"/>
</dbReference>
<dbReference type="AlphaFoldDB" id="V6LH18"/>
<evidence type="ECO:0000313" key="3">
    <source>
        <dbReference type="EMBL" id="EST43822.1"/>
    </source>
</evidence>
<evidence type="ECO:0000313" key="4">
    <source>
        <dbReference type="EMBL" id="KAH0577181.1"/>
    </source>
</evidence>
<dbReference type="GO" id="GO:0050660">
    <property type="term" value="F:flavin adenine dinucleotide binding"/>
    <property type="evidence" value="ECO:0007669"/>
    <property type="project" value="TreeGrafter"/>
</dbReference>
<protein>
    <submittedName>
        <fullName evidence="3">Flavodoxin</fullName>
    </submittedName>
</protein>
<dbReference type="Proteomes" id="UP000018208">
    <property type="component" value="Unassembled WGS sequence"/>
</dbReference>
<dbReference type="EMBL" id="AUWU02000001">
    <property type="protein sequence ID" value="KAH0577181.1"/>
    <property type="molecule type" value="Genomic_DNA"/>
</dbReference>
<proteinExistence type="predicted"/>
<dbReference type="PANTHER" id="PTHR19384:SF109">
    <property type="entry name" value="SULFITE REDUCTASE [NADPH] FLAVOPROTEIN COMPONENT"/>
    <property type="match status" value="1"/>
</dbReference>
<dbReference type="OrthoDB" id="1856718at2759"/>
<evidence type="ECO:0000313" key="5">
    <source>
        <dbReference type="Proteomes" id="UP000018208"/>
    </source>
</evidence>
<name>V6LH18_9EUKA</name>
<evidence type="ECO:0000256" key="1">
    <source>
        <dbReference type="ARBA" id="ARBA00022630"/>
    </source>
</evidence>
<dbReference type="Gene3D" id="3.40.50.360">
    <property type="match status" value="1"/>
</dbReference>
<reference evidence="4" key="2">
    <citation type="submission" date="2020-12" db="EMBL/GenBank/DDBJ databases">
        <title>New Spironucleus salmonicida genome in near-complete chromosomes.</title>
        <authorList>
            <person name="Xu F."/>
            <person name="Kurt Z."/>
            <person name="Jimenez-Gonzalez A."/>
            <person name="Astvaldsson A."/>
            <person name="Andersson J.O."/>
            <person name="Svard S.G."/>
        </authorList>
    </citation>
    <scope>NUCLEOTIDE SEQUENCE</scope>
    <source>
        <strain evidence="4">ATCC 50377</strain>
    </source>
</reference>
<sequence>MPISLVYASETGTAQGLADAAKAILEQKGLTCEIFSADAACASVFGSNFVYITCTFYDGEHPASAQINGEFFAKSAPYIGACSGAKFAVFGIGSTSYEQFNVAAIEAETVFTGLGGTMVVDTVKHDMDGSEDVNQVLEAFIKEFASKI</sequence>
<dbReference type="GO" id="GO:0010181">
    <property type="term" value="F:FMN binding"/>
    <property type="evidence" value="ECO:0007669"/>
    <property type="project" value="InterPro"/>
</dbReference>
<gene>
    <name evidence="3" type="ORF">SS50377_16443</name>
    <name evidence="4" type="ORF">SS50377_20532</name>
</gene>
<keyword evidence="1" id="KW-0285">Flavoprotein</keyword>
<organism evidence="3">
    <name type="scientific">Spironucleus salmonicida</name>
    <dbReference type="NCBI Taxonomy" id="348837"/>
    <lineage>
        <taxon>Eukaryota</taxon>
        <taxon>Metamonada</taxon>
        <taxon>Diplomonadida</taxon>
        <taxon>Hexamitidae</taxon>
        <taxon>Hexamitinae</taxon>
        <taxon>Spironucleus</taxon>
    </lineage>
</organism>
<dbReference type="PANTHER" id="PTHR19384">
    <property type="entry name" value="NITRIC OXIDE SYNTHASE-RELATED"/>
    <property type="match status" value="1"/>
</dbReference>
<dbReference type="SUPFAM" id="SSF52218">
    <property type="entry name" value="Flavoproteins"/>
    <property type="match status" value="1"/>
</dbReference>
<keyword evidence="5" id="KW-1185">Reference proteome</keyword>
<accession>V6LH18</accession>
<feature type="domain" description="Flavodoxin-like" evidence="2">
    <location>
        <begin position="3"/>
        <end position="145"/>
    </location>
</feature>